<keyword evidence="4" id="KW-1185">Reference proteome</keyword>
<sequence length="308" mass="34107">MYGREIRVKRNNVGMSLTTCASILGYSKAALSRYETGESAIPPDMPARLDITFETDGLFGRLYEMVEHDQFPDRYRAFMTLAATAIQILEYAGQTIPGLLQTPDYARAQFIGFEPGAPTAEIERRVIARINRQRIFTRKDPPRYDAILDQAAIARPIGGPAVMRAQLETLLPRMDTQYGTIQVLPFDAGAHSVLGGSLTLLTLPDSEPVAYLEGSHTGQLREDPTTVADHQAAYDRLRAYALSPRESAAMIRAVIQELEAWERPEAQTSRHGERARTATGIKATVSRSAMISRASSRYATRKTRASDT</sequence>
<comment type="caution">
    <text evidence="3">The sequence shown here is derived from an EMBL/GenBank/DDBJ whole genome shotgun (WGS) entry which is preliminary data.</text>
</comment>
<feature type="compositionally biased region" description="Low complexity" evidence="1">
    <location>
        <begin position="286"/>
        <end position="298"/>
    </location>
</feature>
<evidence type="ECO:0000256" key="1">
    <source>
        <dbReference type="SAM" id="MobiDB-lite"/>
    </source>
</evidence>
<evidence type="ECO:0000259" key="2">
    <source>
        <dbReference type="PROSITE" id="PS50943"/>
    </source>
</evidence>
<dbReference type="CDD" id="cd00093">
    <property type="entry name" value="HTH_XRE"/>
    <property type="match status" value="1"/>
</dbReference>
<dbReference type="GO" id="GO:0003677">
    <property type="term" value="F:DNA binding"/>
    <property type="evidence" value="ECO:0007669"/>
    <property type="project" value="InterPro"/>
</dbReference>
<dbReference type="Proteomes" id="UP000286931">
    <property type="component" value="Unassembled WGS sequence"/>
</dbReference>
<reference evidence="3 4" key="1">
    <citation type="submission" date="2018-12" db="EMBL/GenBank/DDBJ databases">
        <title>Draft genome sequence of Embleya hyalina NBRC 13850T.</title>
        <authorList>
            <person name="Komaki H."/>
            <person name="Hosoyama A."/>
            <person name="Kimura A."/>
            <person name="Ichikawa N."/>
            <person name="Tamura T."/>
        </authorList>
    </citation>
    <scope>NUCLEOTIDE SEQUENCE [LARGE SCALE GENOMIC DNA]</scope>
    <source>
        <strain evidence="3 4">NBRC 13850</strain>
    </source>
</reference>
<dbReference type="SUPFAM" id="SSF47413">
    <property type="entry name" value="lambda repressor-like DNA-binding domains"/>
    <property type="match status" value="1"/>
</dbReference>
<feature type="compositionally biased region" description="Basic and acidic residues" evidence="1">
    <location>
        <begin position="264"/>
        <end position="276"/>
    </location>
</feature>
<dbReference type="Pfam" id="PF19054">
    <property type="entry name" value="DUF5753"/>
    <property type="match status" value="1"/>
</dbReference>
<feature type="domain" description="HTH cro/C1-type" evidence="2">
    <location>
        <begin position="6"/>
        <end position="45"/>
    </location>
</feature>
<organism evidence="3 4">
    <name type="scientific">Embleya hyalina</name>
    <dbReference type="NCBI Taxonomy" id="516124"/>
    <lineage>
        <taxon>Bacteria</taxon>
        <taxon>Bacillati</taxon>
        <taxon>Actinomycetota</taxon>
        <taxon>Actinomycetes</taxon>
        <taxon>Kitasatosporales</taxon>
        <taxon>Streptomycetaceae</taxon>
        <taxon>Embleya</taxon>
    </lineage>
</organism>
<evidence type="ECO:0000313" key="4">
    <source>
        <dbReference type="Proteomes" id="UP000286931"/>
    </source>
</evidence>
<gene>
    <name evidence="3" type="ORF">EHYA_01170</name>
</gene>
<feature type="region of interest" description="Disordered" evidence="1">
    <location>
        <begin position="264"/>
        <end position="308"/>
    </location>
</feature>
<evidence type="ECO:0000313" key="3">
    <source>
        <dbReference type="EMBL" id="GCD93526.1"/>
    </source>
</evidence>
<proteinExistence type="predicted"/>
<dbReference type="InterPro" id="IPR010982">
    <property type="entry name" value="Lambda_DNA-bd_dom_sf"/>
</dbReference>
<dbReference type="EMBL" id="BIFH01000014">
    <property type="protein sequence ID" value="GCD93526.1"/>
    <property type="molecule type" value="Genomic_DNA"/>
</dbReference>
<dbReference type="InterPro" id="IPR001387">
    <property type="entry name" value="Cro/C1-type_HTH"/>
</dbReference>
<dbReference type="AlphaFoldDB" id="A0A401YFW5"/>
<name>A0A401YFW5_9ACTN</name>
<feature type="compositionally biased region" description="Basic residues" evidence="1">
    <location>
        <begin position="299"/>
        <end position="308"/>
    </location>
</feature>
<dbReference type="PROSITE" id="PS50943">
    <property type="entry name" value="HTH_CROC1"/>
    <property type="match status" value="1"/>
</dbReference>
<dbReference type="InterPro" id="IPR043917">
    <property type="entry name" value="DUF5753"/>
</dbReference>
<protein>
    <submittedName>
        <fullName evidence="3">Transcriptional regulator</fullName>
    </submittedName>
</protein>
<accession>A0A401YFW5</accession>
<dbReference type="Gene3D" id="1.10.260.40">
    <property type="entry name" value="lambda repressor-like DNA-binding domains"/>
    <property type="match status" value="1"/>
</dbReference>